<evidence type="ECO:0000313" key="16">
    <source>
        <dbReference type="EMBL" id="MBB3932842.1"/>
    </source>
</evidence>
<evidence type="ECO:0000256" key="6">
    <source>
        <dbReference type="ARBA" id="ARBA00022824"/>
    </source>
</evidence>
<evidence type="ECO:0000256" key="11">
    <source>
        <dbReference type="ARBA" id="ARBA00023098"/>
    </source>
</evidence>
<evidence type="ECO:0000256" key="7">
    <source>
        <dbReference type="ARBA" id="ARBA00022832"/>
    </source>
</evidence>
<evidence type="ECO:0000256" key="2">
    <source>
        <dbReference type="ARBA" id="ARBA00004477"/>
    </source>
</evidence>
<keyword evidence="10" id="KW-0560">Oxidoreductase</keyword>
<feature type="transmembrane region" description="Helical" evidence="14">
    <location>
        <begin position="12"/>
        <end position="32"/>
    </location>
</feature>
<dbReference type="Proteomes" id="UP000553963">
    <property type="component" value="Unassembled WGS sequence"/>
</dbReference>
<feature type="transmembrane region" description="Helical" evidence="14">
    <location>
        <begin position="38"/>
        <end position="59"/>
    </location>
</feature>
<dbReference type="GO" id="GO:0006633">
    <property type="term" value="P:fatty acid biosynthetic process"/>
    <property type="evidence" value="ECO:0007669"/>
    <property type="project" value="UniProtKB-KW"/>
</dbReference>
<evidence type="ECO:0000256" key="10">
    <source>
        <dbReference type="ARBA" id="ARBA00023002"/>
    </source>
</evidence>
<dbReference type="PANTHER" id="PTHR12863">
    <property type="entry name" value="FATTY ACID HYDROXYLASE"/>
    <property type="match status" value="1"/>
</dbReference>
<feature type="domain" description="Fatty acid hydroxylase" evidence="15">
    <location>
        <begin position="46"/>
        <end position="177"/>
    </location>
</feature>
<accession>A0A840AT65</accession>
<dbReference type="PANTHER" id="PTHR12863:SF1">
    <property type="entry name" value="FATTY ACID 2-HYDROXYLASE"/>
    <property type="match status" value="1"/>
</dbReference>
<keyword evidence="9 14" id="KW-1133">Transmembrane helix</keyword>
<dbReference type="EMBL" id="JACIDS010000005">
    <property type="protein sequence ID" value="MBB3932842.1"/>
    <property type="molecule type" value="Genomic_DNA"/>
</dbReference>
<evidence type="ECO:0000256" key="8">
    <source>
        <dbReference type="ARBA" id="ARBA00022833"/>
    </source>
</evidence>
<evidence type="ECO:0000256" key="13">
    <source>
        <dbReference type="ARBA" id="ARBA00023160"/>
    </source>
</evidence>
<keyword evidence="17" id="KW-1185">Reference proteome</keyword>
<name>A0A840AT65_9HYPH</name>
<sequence length="188" mass="21235">MSTFELKAVGYYADFIVYPVIIVGLGVTSFMTGEPVDLLKWVGAIAAGIAVWTFAEYLIHRFVLHHLVYFRDLHGMHHNTPTALIGTPVWMSMALLLVAVVLPSWWFFGIAIGSGFSAGMVVGYLAYTSAHHILHHWKMTPGTYLYRLKHQHALHHFRHEDGNFGVTSLFWDYVFGTAIASARRRKSD</sequence>
<dbReference type="RefSeq" id="WP_183400506.1">
    <property type="nucleotide sequence ID" value="NZ_JACIDS010000005.1"/>
</dbReference>
<comment type="subcellular location">
    <subcellularLocation>
        <location evidence="2">Endoplasmic reticulum membrane</location>
        <topology evidence="2">Multi-pass membrane protein</topology>
    </subcellularLocation>
</comment>
<keyword evidence="13" id="KW-0275">Fatty acid biosynthesis</keyword>
<keyword evidence="6" id="KW-0256">Endoplasmic reticulum</keyword>
<dbReference type="GO" id="GO:0005506">
    <property type="term" value="F:iron ion binding"/>
    <property type="evidence" value="ECO:0007669"/>
    <property type="project" value="InterPro"/>
</dbReference>
<keyword evidence="12 14" id="KW-0472">Membrane</keyword>
<evidence type="ECO:0000256" key="1">
    <source>
        <dbReference type="ARBA" id="ARBA00001947"/>
    </source>
</evidence>
<dbReference type="InterPro" id="IPR014430">
    <property type="entry name" value="Scs7"/>
</dbReference>
<keyword evidence="5" id="KW-0479">Metal-binding</keyword>
<evidence type="ECO:0000256" key="5">
    <source>
        <dbReference type="ARBA" id="ARBA00022723"/>
    </source>
</evidence>
<dbReference type="GO" id="GO:0080132">
    <property type="term" value="F:fatty acid 2-hydroxylase activity"/>
    <property type="evidence" value="ECO:0007669"/>
    <property type="project" value="InterPro"/>
</dbReference>
<dbReference type="InterPro" id="IPR006694">
    <property type="entry name" value="Fatty_acid_hydroxylase"/>
</dbReference>
<protein>
    <submittedName>
        <fullName evidence="16">Sterol desaturase/sphingolipid hydroxylase (Fatty acid hydroxylase superfamily)</fullName>
    </submittedName>
</protein>
<dbReference type="Pfam" id="PF04116">
    <property type="entry name" value="FA_hydroxylase"/>
    <property type="match status" value="1"/>
</dbReference>
<keyword evidence="4 14" id="KW-0812">Transmembrane</keyword>
<feature type="transmembrane region" description="Helical" evidence="14">
    <location>
        <begin position="105"/>
        <end position="127"/>
    </location>
</feature>
<keyword evidence="11" id="KW-0443">Lipid metabolism</keyword>
<dbReference type="AlphaFoldDB" id="A0A840AT65"/>
<gene>
    <name evidence="16" type="ORF">GGR25_003906</name>
</gene>
<keyword evidence="7" id="KW-0276">Fatty acid metabolism</keyword>
<evidence type="ECO:0000313" key="17">
    <source>
        <dbReference type="Proteomes" id="UP000553963"/>
    </source>
</evidence>
<evidence type="ECO:0000256" key="14">
    <source>
        <dbReference type="SAM" id="Phobius"/>
    </source>
</evidence>
<comment type="caution">
    <text evidence="16">The sequence shown here is derived from an EMBL/GenBank/DDBJ whole genome shotgun (WGS) entry which is preliminary data.</text>
</comment>
<evidence type="ECO:0000256" key="12">
    <source>
        <dbReference type="ARBA" id="ARBA00023136"/>
    </source>
</evidence>
<keyword evidence="3" id="KW-0444">Lipid biosynthesis</keyword>
<evidence type="ECO:0000256" key="3">
    <source>
        <dbReference type="ARBA" id="ARBA00022516"/>
    </source>
</evidence>
<evidence type="ECO:0000256" key="4">
    <source>
        <dbReference type="ARBA" id="ARBA00022692"/>
    </source>
</evidence>
<proteinExistence type="predicted"/>
<evidence type="ECO:0000259" key="15">
    <source>
        <dbReference type="Pfam" id="PF04116"/>
    </source>
</evidence>
<reference evidence="16 17" key="1">
    <citation type="submission" date="2020-08" db="EMBL/GenBank/DDBJ databases">
        <title>Genomic Encyclopedia of Type Strains, Phase IV (KMG-IV): sequencing the most valuable type-strain genomes for metagenomic binning, comparative biology and taxonomic classification.</title>
        <authorList>
            <person name="Goeker M."/>
        </authorList>
    </citation>
    <scope>NUCLEOTIDE SEQUENCE [LARGE SCALE GENOMIC DNA]</scope>
    <source>
        <strain evidence="16 17">DSM 25966</strain>
    </source>
</reference>
<evidence type="ECO:0000256" key="9">
    <source>
        <dbReference type="ARBA" id="ARBA00022989"/>
    </source>
</evidence>
<comment type="cofactor">
    <cofactor evidence="1">
        <name>Zn(2+)</name>
        <dbReference type="ChEBI" id="CHEBI:29105"/>
    </cofactor>
</comment>
<feature type="transmembrane region" description="Helical" evidence="14">
    <location>
        <begin position="80"/>
        <end position="99"/>
    </location>
</feature>
<organism evidence="16 17">
    <name type="scientific">Kaistia hirudinis</name>
    <dbReference type="NCBI Taxonomy" id="1293440"/>
    <lineage>
        <taxon>Bacteria</taxon>
        <taxon>Pseudomonadati</taxon>
        <taxon>Pseudomonadota</taxon>
        <taxon>Alphaproteobacteria</taxon>
        <taxon>Hyphomicrobiales</taxon>
        <taxon>Kaistiaceae</taxon>
        <taxon>Kaistia</taxon>
    </lineage>
</organism>
<dbReference type="GO" id="GO:0016020">
    <property type="term" value="C:membrane"/>
    <property type="evidence" value="ECO:0007669"/>
    <property type="project" value="InterPro"/>
</dbReference>
<keyword evidence="8" id="KW-0862">Zinc</keyword>